<gene>
    <name evidence="1" type="ORF">PIB30_078042</name>
</gene>
<name>A0ABU6VRY6_9FABA</name>
<comment type="caution">
    <text evidence="1">The sequence shown here is derived from an EMBL/GenBank/DDBJ whole genome shotgun (WGS) entry which is preliminary data.</text>
</comment>
<accession>A0ABU6VRY6</accession>
<dbReference type="EMBL" id="JASCZI010152102">
    <property type="protein sequence ID" value="MED6175408.1"/>
    <property type="molecule type" value="Genomic_DNA"/>
</dbReference>
<keyword evidence="2" id="KW-1185">Reference proteome</keyword>
<sequence length="155" mass="17530">MVGAVQPVDVRIPHQFPSHSHPPPQPPTLSCTFEKIIEGDLLRRKSHATPLYRQLTPPVPQGCSTAQLPNQCRRISTRHKFSTSVALLSCVIAPLHQSRSLSQRRHPFAQCRSPIMRHWLLRFQCSGAPFFHGIASPCLTLTQLHYSHIQNDKFS</sequence>
<dbReference type="Proteomes" id="UP001341840">
    <property type="component" value="Unassembled WGS sequence"/>
</dbReference>
<organism evidence="1 2">
    <name type="scientific">Stylosanthes scabra</name>
    <dbReference type="NCBI Taxonomy" id="79078"/>
    <lineage>
        <taxon>Eukaryota</taxon>
        <taxon>Viridiplantae</taxon>
        <taxon>Streptophyta</taxon>
        <taxon>Embryophyta</taxon>
        <taxon>Tracheophyta</taxon>
        <taxon>Spermatophyta</taxon>
        <taxon>Magnoliopsida</taxon>
        <taxon>eudicotyledons</taxon>
        <taxon>Gunneridae</taxon>
        <taxon>Pentapetalae</taxon>
        <taxon>rosids</taxon>
        <taxon>fabids</taxon>
        <taxon>Fabales</taxon>
        <taxon>Fabaceae</taxon>
        <taxon>Papilionoideae</taxon>
        <taxon>50 kb inversion clade</taxon>
        <taxon>dalbergioids sensu lato</taxon>
        <taxon>Dalbergieae</taxon>
        <taxon>Pterocarpus clade</taxon>
        <taxon>Stylosanthes</taxon>
    </lineage>
</organism>
<reference evidence="1 2" key="1">
    <citation type="journal article" date="2023" name="Plants (Basel)">
        <title>Bridging the Gap: Combining Genomics and Transcriptomics Approaches to Understand Stylosanthes scabra, an Orphan Legume from the Brazilian Caatinga.</title>
        <authorList>
            <person name="Ferreira-Neto J.R.C."/>
            <person name="da Silva M.D."/>
            <person name="Binneck E."/>
            <person name="de Melo N.F."/>
            <person name="da Silva R.H."/>
            <person name="de Melo A.L.T.M."/>
            <person name="Pandolfi V."/>
            <person name="Bustamante F.O."/>
            <person name="Brasileiro-Vidal A.C."/>
            <person name="Benko-Iseppon A.M."/>
        </authorList>
    </citation>
    <scope>NUCLEOTIDE SEQUENCE [LARGE SCALE GENOMIC DNA]</scope>
    <source>
        <tissue evidence="1">Leaves</tissue>
    </source>
</reference>
<evidence type="ECO:0000313" key="1">
    <source>
        <dbReference type="EMBL" id="MED6175408.1"/>
    </source>
</evidence>
<protein>
    <submittedName>
        <fullName evidence="1">Uncharacterized protein</fullName>
    </submittedName>
</protein>
<proteinExistence type="predicted"/>
<evidence type="ECO:0000313" key="2">
    <source>
        <dbReference type="Proteomes" id="UP001341840"/>
    </source>
</evidence>